<protein>
    <submittedName>
        <fullName evidence="1">Uncharacterized protein</fullName>
    </submittedName>
</protein>
<keyword evidence="2" id="KW-1185">Reference proteome</keyword>
<dbReference type="EMBL" id="JBAJEX010000008">
    <property type="protein sequence ID" value="MEO1767524.1"/>
    <property type="molecule type" value="Genomic_DNA"/>
</dbReference>
<name>A0ABV0EG16_9BURK</name>
<evidence type="ECO:0000313" key="1">
    <source>
        <dbReference type="EMBL" id="MEO1767524.1"/>
    </source>
</evidence>
<dbReference type="RefSeq" id="WP_347308636.1">
    <property type="nucleotide sequence ID" value="NZ_JBAJEX010000008.1"/>
</dbReference>
<accession>A0ABV0EG16</accession>
<reference evidence="1 2" key="1">
    <citation type="submission" date="2024-02" db="EMBL/GenBank/DDBJ databases">
        <title>New thermophilic sulfur-oxidizing bacteria from a hot springs of the Uzon caldera (Kamchatka, Russia).</title>
        <authorList>
            <person name="Dukat A.M."/>
            <person name="Elcheninov A.G."/>
            <person name="Frolov E.N."/>
        </authorList>
    </citation>
    <scope>NUCLEOTIDE SEQUENCE [LARGE SCALE GENOMIC DNA]</scope>
    <source>
        <strain evidence="1 2">AK1</strain>
    </source>
</reference>
<evidence type="ECO:0000313" key="2">
    <source>
        <dbReference type="Proteomes" id="UP001482231"/>
    </source>
</evidence>
<gene>
    <name evidence="1" type="ORF">V6E02_09905</name>
</gene>
<sequence>MRFTELEPGARFEWEGALYVKLGPVSAREEATGRLRMIPRYARLRPVKDNSAARPDSLPTSLPVDALRAAFDAFFAECLAALDGPPAAGRARLEAARRRFLTVLGLEPS</sequence>
<proteinExistence type="predicted"/>
<dbReference type="Proteomes" id="UP001482231">
    <property type="component" value="Unassembled WGS sequence"/>
</dbReference>
<comment type="caution">
    <text evidence="1">The sequence shown here is derived from an EMBL/GenBank/DDBJ whole genome shotgun (WGS) entry which is preliminary data.</text>
</comment>
<organism evidence="1 2">
    <name type="scientific">Thiobacter aerophilum</name>
    <dbReference type="NCBI Taxonomy" id="3121275"/>
    <lineage>
        <taxon>Bacteria</taxon>
        <taxon>Pseudomonadati</taxon>
        <taxon>Pseudomonadota</taxon>
        <taxon>Betaproteobacteria</taxon>
        <taxon>Burkholderiales</taxon>
        <taxon>Thiobacteraceae</taxon>
        <taxon>Thiobacter</taxon>
    </lineage>
</organism>